<dbReference type="GO" id="GO:0016874">
    <property type="term" value="F:ligase activity"/>
    <property type="evidence" value="ECO:0007669"/>
    <property type="project" value="UniProtKB-KW"/>
</dbReference>
<keyword evidence="3 5" id="KW-1133">Transmembrane helix</keyword>
<organism evidence="7 8">
    <name type="scientific">Roseateles amylovorans</name>
    <dbReference type="NCBI Taxonomy" id="2978473"/>
    <lineage>
        <taxon>Bacteria</taxon>
        <taxon>Pseudomonadati</taxon>
        <taxon>Pseudomonadota</taxon>
        <taxon>Betaproteobacteria</taxon>
        <taxon>Burkholderiales</taxon>
        <taxon>Sphaerotilaceae</taxon>
        <taxon>Roseateles</taxon>
    </lineage>
</organism>
<feature type="transmembrane region" description="Helical" evidence="5">
    <location>
        <begin position="375"/>
        <end position="392"/>
    </location>
</feature>
<evidence type="ECO:0000313" key="7">
    <source>
        <dbReference type="EMBL" id="UXH78185.1"/>
    </source>
</evidence>
<dbReference type="InterPro" id="IPR007016">
    <property type="entry name" value="O-antigen_ligase-rel_domated"/>
</dbReference>
<keyword evidence="7" id="KW-0436">Ligase</keyword>
<feature type="domain" description="O-antigen ligase-related" evidence="6">
    <location>
        <begin position="189"/>
        <end position="321"/>
    </location>
</feature>
<feature type="transmembrane region" description="Helical" evidence="5">
    <location>
        <begin position="229"/>
        <end position="250"/>
    </location>
</feature>
<gene>
    <name evidence="7" type="ORF">N4261_25085</name>
</gene>
<keyword evidence="4 5" id="KW-0472">Membrane</keyword>
<feature type="transmembrane region" description="Helical" evidence="5">
    <location>
        <begin position="412"/>
        <end position="429"/>
    </location>
</feature>
<dbReference type="RefSeq" id="WP_261757962.1">
    <property type="nucleotide sequence ID" value="NZ_CP104562.2"/>
</dbReference>
<sequence>MPYLTCIVAVAIWLIPVLHSVMPGYWSAHDFSRLSQLVLLTAAVPFCLQSASIRYPNQVVDRVGFAAFSMCVMTSVGMSYIPAIAIREVILFAALFTLSCAMAREMARVGCERPLQIMALGTLIYGLHVVGMAIVVLANGQPIAGWELLTGFDNPRFLNHAQTIAIPLAAAVSLQPNTRRLMRTIALGATFLSGALLFICQGRATIVAIAVGICVVIALFRGTAVRRYAVALSVPLLLGGLSMALLFQFAPETVGGVGSDGFTKVHSRDFLILRAMDIAIDSPWFGVGPMHYAHAYNGKASHPHNFYIQLLAEVGIPATLISAVLVARWMRRCYRTLRRVSGDLQPLAAGVWTAFTAVLVDGLFSGNFVMPISQLWIAVLLGIIMGMLGGGANSESDHSFPSPRLAIARRPVVLLVFAATGWLALQAFSEAAGVDAPTLHGASEAFKTYIAPRFWSHGWF</sequence>
<evidence type="ECO:0000256" key="1">
    <source>
        <dbReference type="ARBA" id="ARBA00004141"/>
    </source>
</evidence>
<dbReference type="PANTHER" id="PTHR37422">
    <property type="entry name" value="TEICHURONIC ACID BIOSYNTHESIS PROTEIN TUAE"/>
    <property type="match status" value="1"/>
</dbReference>
<name>A0ABY6B4J5_9BURK</name>
<evidence type="ECO:0000256" key="2">
    <source>
        <dbReference type="ARBA" id="ARBA00022692"/>
    </source>
</evidence>
<evidence type="ECO:0000256" key="5">
    <source>
        <dbReference type="SAM" id="Phobius"/>
    </source>
</evidence>
<evidence type="ECO:0000256" key="3">
    <source>
        <dbReference type="ARBA" id="ARBA00022989"/>
    </source>
</evidence>
<feature type="transmembrane region" description="Helical" evidence="5">
    <location>
        <begin position="181"/>
        <end position="199"/>
    </location>
</feature>
<keyword evidence="8" id="KW-1185">Reference proteome</keyword>
<feature type="transmembrane region" description="Helical" evidence="5">
    <location>
        <begin position="119"/>
        <end position="137"/>
    </location>
</feature>
<evidence type="ECO:0000259" key="6">
    <source>
        <dbReference type="Pfam" id="PF04932"/>
    </source>
</evidence>
<dbReference type="PANTHER" id="PTHR37422:SF13">
    <property type="entry name" value="LIPOPOLYSACCHARIDE BIOSYNTHESIS PROTEIN PA4999-RELATED"/>
    <property type="match status" value="1"/>
</dbReference>
<keyword evidence="2 5" id="KW-0812">Transmembrane</keyword>
<evidence type="ECO:0000313" key="8">
    <source>
        <dbReference type="Proteomes" id="UP001064933"/>
    </source>
</evidence>
<feature type="transmembrane region" description="Helical" evidence="5">
    <location>
        <begin position="205"/>
        <end position="222"/>
    </location>
</feature>
<dbReference type="Pfam" id="PF04932">
    <property type="entry name" value="Wzy_C"/>
    <property type="match status" value="1"/>
</dbReference>
<accession>A0ABY6B4J5</accession>
<protein>
    <submittedName>
        <fullName evidence="7">O-antigen ligase family protein</fullName>
    </submittedName>
</protein>
<feature type="transmembrane region" description="Helical" evidence="5">
    <location>
        <begin position="89"/>
        <end position="107"/>
    </location>
</feature>
<feature type="transmembrane region" description="Helical" evidence="5">
    <location>
        <begin position="157"/>
        <end position="174"/>
    </location>
</feature>
<reference evidence="7" key="1">
    <citation type="submission" date="2022-10" db="EMBL/GenBank/DDBJ databases">
        <title>Characterization and whole genome sequencing of a new Roseateles species, isolated from fresh water.</title>
        <authorList>
            <person name="Guliayeva D.Y."/>
            <person name="Akhremchuk A.E."/>
            <person name="Sikolenko M.A."/>
            <person name="Valentovich L.N."/>
            <person name="Sidarenka A.V."/>
        </authorList>
    </citation>
    <scope>NUCLEOTIDE SEQUENCE</scope>
    <source>
        <strain evidence="7">BIM B-1768</strain>
    </source>
</reference>
<feature type="transmembrane region" description="Helical" evidence="5">
    <location>
        <begin position="347"/>
        <end position="369"/>
    </location>
</feature>
<feature type="transmembrane region" description="Helical" evidence="5">
    <location>
        <begin position="306"/>
        <end position="327"/>
    </location>
</feature>
<dbReference type="InterPro" id="IPR051533">
    <property type="entry name" value="WaaL-like"/>
</dbReference>
<evidence type="ECO:0000256" key="4">
    <source>
        <dbReference type="ARBA" id="ARBA00023136"/>
    </source>
</evidence>
<comment type="subcellular location">
    <subcellularLocation>
        <location evidence="1">Membrane</location>
        <topology evidence="1">Multi-pass membrane protein</topology>
    </subcellularLocation>
</comment>
<proteinExistence type="predicted"/>
<dbReference type="EMBL" id="CP104562">
    <property type="protein sequence ID" value="UXH78185.1"/>
    <property type="molecule type" value="Genomic_DNA"/>
</dbReference>
<dbReference type="Proteomes" id="UP001064933">
    <property type="component" value="Chromosome"/>
</dbReference>